<protein>
    <submittedName>
        <fullName evidence="1">Uncharacterized protein</fullName>
    </submittedName>
</protein>
<dbReference type="AlphaFoldDB" id="A0AAD4HMD0"/>
<dbReference type="GeneID" id="64671176"/>
<dbReference type="Proteomes" id="UP001195769">
    <property type="component" value="Unassembled WGS sequence"/>
</dbReference>
<evidence type="ECO:0000313" key="2">
    <source>
        <dbReference type="Proteomes" id="UP001195769"/>
    </source>
</evidence>
<proteinExistence type="predicted"/>
<accession>A0AAD4HMD0</accession>
<reference evidence="1" key="1">
    <citation type="journal article" date="2020" name="New Phytol.">
        <title>Comparative genomics reveals dynamic genome evolution in host specialist ectomycorrhizal fungi.</title>
        <authorList>
            <person name="Lofgren L.A."/>
            <person name="Nguyen N.H."/>
            <person name="Vilgalys R."/>
            <person name="Ruytinx J."/>
            <person name="Liao H.L."/>
            <person name="Branco S."/>
            <person name="Kuo A."/>
            <person name="LaButti K."/>
            <person name="Lipzen A."/>
            <person name="Andreopoulos W."/>
            <person name="Pangilinan J."/>
            <person name="Riley R."/>
            <person name="Hundley H."/>
            <person name="Na H."/>
            <person name="Barry K."/>
            <person name="Grigoriev I.V."/>
            <person name="Stajich J.E."/>
            <person name="Kennedy P.G."/>
        </authorList>
    </citation>
    <scope>NUCLEOTIDE SEQUENCE</scope>
    <source>
        <strain evidence="1">FC203</strain>
    </source>
</reference>
<gene>
    <name evidence="1" type="ORF">F5891DRAFT_979346</name>
</gene>
<dbReference type="EMBL" id="JABBWK010000021">
    <property type="protein sequence ID" value="KAG1901511.1"/>
    <property type="molecule type" value="Genomic_DNA"/>
</dbReference>
<comment type="caution">
    <text evidence="1">The sequence shown here is derived from an EMBL/GenBank/DDBJ whole genome shotgun (WGS) entry which is preliminary data.</text>
</comment>
<organism evidence="1 2">
    <name type="scientific">Suillus fuscotomentosus</name>
    <dbReference type="NCBI Taxonomy" id="1912939"/>
    <lineage>
        <taxon>Eukaryota</taxon>
        <taxon>Fungi</taxon>
        <taxon>Dikarya</taxon>
        <taxon>Basidiomycota</taxon>
        <taxon>Agaricomycotina</taxon>
        <taxon>Agaricomycetes</taxon>
        <taxon>Agaricomycetidae</taxon>
        <taxon>Boletales</taxon>
        <taxon>Suillineae</taxon>
        <taxon>Suillaceae</taxon>
        <taxon>Suillus</taxon>
    </lineage>
</organism>
<name>A0AAD4HMD0_9AGAM</name>
<dbReference type="RefSeq" id="XP_041227086.1">
    <property type="nucleotide sequence ID" value="XM_041376878.1"/>
</dbReference>
<sequence>MDFEDHFTSHEYRGLYWTNFESFVEECNPSPECNQSSIIDDDTVPKISHSLSGDTEGALDEPNEEFEHRPVEGTLDDDGVYVEQLQNDKIRIGSDNFGNLMPKATQVMDYLHRDDKFSNICIWDFVAQVDKVKKSKKNKKTNWENMDDDETCYDDDIDDNEDELTNDTMLEDDTDNLENLDEMDIDETSQNTAFWRATNRGL</sequence>
<evidence type="ECO:0000313" key="1">
    <source>
        <dbReference type="EMBL" id="KAG1901511.1"/>
    </source>
</evidence>
<keyword evidence="2" id="KW-1185">Reference proteome</keyword>